<dbReference type="PANTHER" id="PTHR10937:SF4">
    <property type="entry name" value="GLUCOSAMINE-6-PHOSPHATE DEAMINASE"/>
    <property type="match status" value="1"/>
</dbReference>
<dbReference type="GO" id="GO:1901135">
    <property type="term" value="P:carbohydrate derivative metabolic process"/>
    <property type="evidence" value="ECO:0007669"/>
    <property type="project" value="InterPro"/>
</dbReference>
<dbReference type="InterPro" id="IPR035466">
    <property type="entry name" value="GlmS/AgaS_SIS"/>
</dbReference>
<name>A0A6A7YD52_9HYPH</name>
<sequence length="323" mass="34254">MTTLEAANVTERVIREQFGYWRTAPEPAARAAAGTHYVIVGCGTSYYLAQILAASFVLHGVSAQAVPGGEWARRRRAYAVSDAGTVVIALSRSGESTETVQAVEISRAAGIPTVAITCEQNSSIAHVADTVLFAPTHPSEGIVMSVSASLMIILGLRFAGIAVTDEAVREAEALMNAFNAHLPAAIEGRSHFVYLGAGALYGLAEEGALKLQEMSLSYSQAYHPMEYRHGPISLVDGHTFAVLLYSEDTREEEAKLAGELIDKGAFVVGFGGPGTIEFAIAAPEDLRPLVILPALQILGEQVARLKGLDTEAPRHLSKVVVLA</sequence>
<evidence type="ECO:0000313" key="5">
    <source>
        <dbReference type="Proteomes" id="UP000332515"/>
    </source>
</evidence>
<keyword evidence="5" id="KW-1185">Reference proteome</keyword>
<feature type="domain" description="SIS" evidence="3">
    <location>
        <begin position="27"/>
        <end position="167"/>
    </location>
</feature>
<dbReference type="SUPFAM" id="SSF53697">
    <property type="entry name" value="SIS domain"/>
    <property type="match status" value="1"/>
</dbReference>
<organism evidence="4 5">
    <name type="scientific">Segnochrobactrum spirostomi</name>
    <dbReference type="NCBI Taxonomy" id="2608987"/>
    <lineage>
        <taxon>Bacteria</taxon>
        <taxon>Pseudomonadati</taxon>
        <taxon>Pseudomonadota</taxon>
        <taxon>Alphaproteobacteria</taxon>
        <taxon>Hyphomicrobiales</taxon>
        <taxon>Segnochrobactraceae</taxon>
        <taxon>Segnochrobactrum</taxon>
    </lineage>
</organism>
<keyword evidence="2" id="KW-0677">Repeat</keyword>
<dbReference type="EMBL" id="VWNA01000003">
    <property type="protein sequence ID" value="MQT15339.1"/>
    <property type="molecule type" value="Genomic_DNA"/>
</dbReference>
<accession>A0A6A7YD52</accession>
<dbReference type="PROSITE" id="PS51464">
    <property type="entry name" value="SIS"/>
    <property type="match status" value="2"/>
</dbReference>
<dbReference type="AlphaFoldDB" id="A0A6A7YD52"/>
<evidence type="ECO:0000256" key="1">
    <source>
        <dbReference type="ARBA" id="ARBA00022576"/>
    </source>
</evidence>
<proteinExistence type="predicted"/>
<dbReference type="Pfam" id="PF01380">
    <property type="entry name" value="SIS"/>
    <property type="match status" value="1"/>
</dbReference>
<dbReference type="InterPro" id="IPR001347">
    <property type="entry name" value="SIS_dom"/>
</dbReference>
<comment type="caution">
    <text evidence="4">The sequence shown here is derived from an EMBL/GenBank/DDBJ whole genome shotgun (WGS) entry which is preliminary data.</text>
</comment>
<dbReference type="CDD" id="cd05009">
    <property type="entry name" value="SIS_GlmS_GlmD_2"/>
    <property type="match status" value="1"/>
</dbReference>
<dbReference type="CDD" id="cd05008">
    <property type="entry name" value="SIS_GlmS_GlmD_1"/>
    <property type="match status" value="1"/>
</dbReference>
<dbReference type="GO" id="GO:0008483">
    <property type="term" value="F:transaminase activity"/>
    <property type="evidence" value="ECO:0007669"/>
    <property type="project" value="UniProtKB-KW"/>
</dbReference>
<dbReference type="Gene3D" id="3.40.50.10490">
    <property type="entry name" value="Glucose-6-phosphate isomerase like protein, domain 1"/>
    <property type="match status" value="2"/>
</dbReference>
<feature type="domain" description="SIS" evidence="3">
    <location>
        <begin position="182"/>
        <end position="308"/>
    </location>
</feature>
<keyword evidence="1" id="KW-0808">Transferase</keyword>
<protein>
    <submittedName>
        <fullName evidence="4">SIS domain-containing protein</fullName>
    </submittedName>
</protein>
<reference evidence="4 5" key="1">
    <citation type="submission" date="2019-09" db="EMBL/GenBank/DDBJ databases">
        <title>Segnochrobactrum spirostomi gen. nov., sp. nov., isolated from the ciliate Spirostomum cf. yagiui and description of a novel family, Segnochrobactraceae fam. nov. within the order Rhizobiales of the class Alphaproteobacteria.</title>
        <authorList>
            <person name="Akter S."/>
            <person name="Shazib S.U.A."/>
            <person name="Shin M.K."/>
        </authorList>
    </citation>
    <scope>NUCLEOTIDE SEQUENCE [LARGE SCALE GENOMIC DNA]</scope>
    <source>
        <strain evidence="4 5">Sp-1</strain>
    </source>
</reference>
<evidence type="ECO:0000256" key="2">
    <source>
        <dbReference type="ARBA" id="ARBA00022737"/>
    </source>
</evidence>
<dbReference type="PANTHER" id="PTHR10937">
    <property type="entry name" value="GLUCOSAMINE--FRUCTOSE-6-PHOSPHATE AMINOTRANSFERASE, ISOMERIZING"/>
    <property type="match status" value="1"/>
</dbReference>
<keyword evidence="1" id="KW-0032">Aminotransferase</keyword>
<dbReference type="Proteomes" id="UP000332515">
    <property type="component" value="Unassembled WGS sequence"/>
</dbReference>
<gene>
    <name evidence="4" type="ORF">F0357_22315</name>
</gene>
<dbReference type="InterPro" id="IPR035490">
    <property type="entry name" value="GlmS/FrlB_SIS"/>
</dbReference>
<evidence type="ECO:0000313" key="4">
    <source>
        <dbReference type="EMBL" id="MQT15339.1"/>
    </source>
</evidence>
<dbReference type="RefSeq" id="WP_153490346.1">
    <property type="nucleotide sequence ID" value="NZ_VWNA01000003.1"/>
</dbReference>
<dbReference type="GO" id="GO:0097367">
    <property type="term" value="F:carbohydrate derivative binding"/>
    <property type="evidence" value="ECO:0007669"/>
    <property type="project" value="InterPro"/>
</dbReference>
<evidence type="ECO:0000259" key="3">
    <source>
        <dbReference type="PROSITE" id="PS51464"/>
    </source>
</evidence>
<dbReference type="InterPro" id="IPR046348">
    <property type="entry name" value="SIS_dom_sf"/>
</dbReference>